<dbReference type="STRING" id="1305764.R9PBA6"/>
<dbReference type="EMBL" id="DF238821">
    <property type="protein sequence ID" value="GAC98661.1"/>
    <property type="molecule type" value="Genomic_DNA"/>
</dbReference>
<protein>
    <recommendedName>
        <fullName evidence="5">EF-hand domain-containing protein</fullName>
    </recommendedName>
</protein>
<dbReference type="eggNOG" id="ENOG502T5R2">
    <property type="taxonomic scope" value="Eukaryota"/>
</dbReference>
<evidence type="ECO:0000256" key="1">
    <source>
        <dbReference type="ARBA" id="ARBA00022679"/>
    </source>
</evidence>
<evidence type="ECO:0000259" key="5">
    <source>
        <dbReference type="PROSITE" id="PS50222"/>
    </source>
</evidence>
<dbReference type="PROSITE" id="PS00018">
    <property type="entry name" value="EF_HAND_1"/>
    <property type="match status" value="1"/>
</dbReference>
<dbReference type="GO" id="GO:0046835">
    <property type="term" value="P:carbohydrate phosphorylation"/>
    <property type="evidence" value="ECO:0007669"/>
    <property type="project" value="TreeGrafter"/>
</dbReference>
<dbReference type="SUPFAM" id="SSF47473">
    <property type="entry name" value="EF-hand"/>
    <property type="match status" value="1"/>
</dbReference>
<evidence type="ECO:0000256" key="3">
    <source>
        <dbReference type="SAM" id="MobiDB-lite"/>
    </source>
</evidence>
<feature type="region of interest" description="Disordered" evidence="3">
    <location>
        <begin position="382"/>
        <end position="403"/>
    </location>
</feature>
<gene>
    <name evidence="6" type="ORF">PHSY_006255</name>
</gene>
<feature type="region of interest" description="Disordered" evidence="3">
    <location>
        <begin position="15"/>
        <end position="51"/>
    </location>
</feature>
<dbReference type="GO" id="GO:0005794">
    <property type="term" value="C:Golgi apparatus"/>
    <property type="evidence" value="ECO:0007669"/>
    <property type="project" value="TreeGrafter"/>
</dbReference>
<proteinExistence type="predicted"/>
<dbReference type="Proteomes" id="UP000014071">
    <property type="component" value="Unassembled WGS sequence"/>
</dbReference>
<keyword evidence="1" id="KW-0808">Transferase</keyword>
<keyword evidence="4" id="KW-1133">Transmembrane helix</keyword>
<feature type="domain" description="EF-hand" evidence="5">
    <location>
        <begin position="691"/>
        <end position="726"/>
    </location>
</feature>
<dbReference type="PANTHER" id="PTHR24045">
    <property type="match status" value="1"/>
</dbReference>
<keyword evidence="2" id="KW-0106">Calcium</keyword>
<dbReference type="GeneID" id="24111527"/>
<dbReference type="AlphaFoldDB" id="R9PBA6"/>
<dbReference type="PANTHER" id="PTHR24045:SF0">
    <property type="entry name" value="N-ACETYLGLUCOSAMINE-1-PHOSPHOTRANSFERASE SUBUNITS ALPHA_BETA"/>
    <property type="match status" value="1"/>
</dbReference>
<name>R9PBA6_PSEHS</name>
<dbReference type="InterPro" id="IPR018247">
    <property type="entry name" value="EF_Hand_1_Ca_BS"/>
</dbReference>
<dbReference type="InterPro" id="IPR002048">
    <property type="entry name" value="EF_hand_dom"/>
</dbReference>
<feature type="transmembrane region" description="Helical" evidence="4">
    <location>
        <begin position="131"/>
        <end position="150"/>
    </location>
</feature>
<dbReference type="GO" id="GO:0003976">
    <property type="term" value="F:UDP-N-acetylglucosamine-lysosomal-enzyme N-acetylglucosaminephosphotransferase activity"/>
    <property type="evidence" value="ECO:0007669"/>
    <property type="project" value="TreeGrafter"/>
</dbReference>
<dbReference type="InterPro" id="IPR047141">
    <property type="entry name" value="Stealth"/>
</dbReference>
<sequence>MRSYFRDEIRIELAEQNQHNPDDNNESGTGPLFYADDTSPASPLLSTRTSTSSATEFECQGSLYSQHNDLHGRSTRASSSSETLVGNFISDHFPSLKNKLPGPLASLAYAQLPTEYPRSTSRRLLHRKKTVCAVLLLAALMLGISGRHIFRSSKPTLTNSLCSATDLFCPSLHDEDSLQDATIAVPTIARPEHPWRAEDVLPFDLHHDDTIAIAPLAPALSAANRRQLHVVPSQRPWIEDRECLDAWVTHGTVCETLNGVFRKQPDLTNVDMLYSWVNGSDWRHTAAKWMHGYRPQGRWQEFVEEDLFPSVAPSQQRTMPPRRSPRSTGRESETKLTRRSGAALQSRFRDHQELRFSMRTAAKHLRGLSTIHIVAPDFSAPYHLQPGAHQPSESNGKPDTRSKIASTLQRRLSRAPFKLNVDRLNEDFMGLPSQLRRRQGLGTDRFTTDEGQIREGQVPQWMSIANSSIVLSGQDAATSLEGASTDSFSSSLYRLFSSPSPASTSTSQPKVRLHHDWNVFTDNWLVTQTLTDEERQHRDDYRRAALPTFNSMAVESMLGDQPGLQDTFVYSNDDFFFADDASTGDISSPLFGPVFRLDYNLLVEGKRSPKGTPGEWSSLWHTNWLLNQRFGPRNRPYIQHVQKSFSKSLLLETRMGWAHEHAELGTQRFRNGGNNLVTHFLTYYNIVERHREALLWSFFMLRLDEDGDGLVSLQELERALTQMGLTTPQAETVLATPTERNSSVTVRLAKRTTLKNDSANAALIQAGWPVPLKSRYAFTSQDGYPLGKISDRVIYRRSDSNMQKRFVSSPSSNRIPARGETTYFGWPDFVDDPSLHPNNEWHNRRFERTACELDLDRCFLTPFAGLRSGTVGWEDVFKQFAFADGACGDCLIHHLVAQSGQRGLGAFLPPSDRAFDGEEMRNPHLSEQVPHLPLTSVWNTSTLTVDPAFEPESPCFSTSCVLSNSGFGQGTNLRSFAAQLIQRYSYTIAESPITFKQLETRYNSDKVMAELEASMKRPSALERFKLQHSESEAGDWMQSQRSIDDQRLVFACINDDITDRWVDSVGEDFTKWMGKMWVNKEEWEL</sequence>
<evidence type="ECO:0000313" key="7">
    <source>
        <dbReference type="Proteomes" id="UP000014071"/>
    </source>
</evidence>
<evidence type="ECO:0000313" key="6">
    <source>
        <dbReference type="EMBL" id="GAC98661.1"/>
    </source>
</evidence>
<accession>R9PBA6</accession>
<keyword evidence="7" id="KW-1185">Reference proteome</keyword>
<feature type="region of interest" description="Disordered" evidence="3">
    <location>
        <begin position="310"/>
        <end position="347"/>
    </location>
</feature>
<dbReference type="HOGENOM" id="CLU_005484_0_0_1"/>
<evidence type="ECO:0000256" key="4">
    <source>
        <dbReference type="SAM" id="Phobius"/>
    </source>
</evidence>
<reference evidence="7" key="1">
    <citation type="journal article" date="2013" name="Genome Announc.">
        <title>Draft genome sequence of the basidiomycetous yeast-like fungus Pseudozyma hubeiensis SY62, which produces an abundant amount of the biosurfactant mannosylerythritol lipids.</title>
        <authorList>
            <person name="Konishi M."/>
            <person name="Hatada Y."/>
            <person name="Horiuchi J."/>
        </authorList>
    </citation>
    <scope>NUCLEOTIDE SEQUENCE [LARGE SCALE GENOMIC DNA]</scope>
    <source>
        <strain evidence="7">SY62</strain>
    </source>
</reference>
<dbReference type="PROSITE" id="PS50222">
    <property type="entry name" value="EF_HAND_2"/>
    <property type="match status" value="1"/>
</dbReference>
<dbReference type="InterPro" id="IPR011992">
    <property type="entry name" value="EF-hand-dom_pair"/>
</dbReference>
<keyword evidence="4" id="KW-0472">Membrane</keyword>
<dbReference type="RefSeq" id="XP_012192248.1">
    <property type="nucleotide sequence ID" value="XM_012336858.1"/>
</dbReference>
<dbReference type="OrthoDB" id="263283at2759"/>
<keyword evidence="4" id="KW-0812">Transmembrane</keyword>
<dbReference type="GO" id="GO:0005509">
    <property type="term" value="F:calcium ion binding"/>
    <property type="evidence" value="ECO:0007669"/>
    <property type="project" value="InterPro"/>
</dbReference>
<feature type="compositionally biased region" description="Low complexity" evidence="3">
    <location>
        <begin position="38"/>
        <end position="51"/>
    </location>
</feature>
<organism evidence="6 7">
    <name type="scientific">Pseudozyma hubeiensis (strain SY62)</name>
    <name type="common">Yeast</name>
    <dbReference type="NCBI Taxonomy" id="1305764"/>
    <lineage>
        <taxon>Eukaryota</taxon>
        <taxon>Fungi</taxon>
        <taxon>Dikarya</taxon>
        <taxon>Basidiomycota</taxon>
        <taxon>Ustilaginomycotina</taxon>
        <taxon>Ustilaginomycetes</taxon>
        <taxon>Ustilaginales</taxon>
        <taxon>Ustilaginaceae</taxon>
        <taxon>Pseudozyma</taxon>
    </lineage>
</organism>
<evidence type="ECO:0000256" key="2">
    <source>
        <dbReference type="ARBA" id="ARBA00022837"/>
    </source>
</evidence>